<dbReference type="GO" id="GO:0016020">
    <property type="term" value="C:membrane"/>
    <property type="evidence" value="ECO:0007669"/>
    <property type="project" value="UniProtKB-SubCell"/>
</dbReference>
<accession>F4CLY6</accession>
<evidence type="ECO:0000313" key="6">
    <source>
        <dbReference type="EMBL" id="AEA22334.1"/>
    </source>
</evidence>
<feature type="transmembrane region" description="Helical" evidence="5">
    <location>
        <begin position="6"/>
        <end position="23"/>
    </location>
</feature>
<feature type="transmembrane region" description="Helical" evidence="5">
    <location>
        <begin position="133"/>
        <end position="156"/>
    </location>
</feature>
<dbReference type="Pfam" id="PF02535">
    <property type="entry name" value="Zip"/>
    <property type="match status" value="1"/>
</dbReference>
<feature type="transmembrane region" description="Helical" evidence="5">
    <location>
        <begin position="222"/>
        <end position="246"/>
    </location>
</feature>
<organism evidence="6 7">
    <name type="scientific">Pseudonocardia dioxanivorans (strain ATCC 55486 / DSM 44775 / JCM 13855 / CB1190)</name>
    <dbReference type="NCBI Taxonomy" id="675635"/>
    <lineage>
        <taxon>Bacteria</taxon>
        <taxon>Bacillati</taxon>
        <taxon>Actinomycetota</taxon>
        <taxon>Actinomycetes</taxon>
        <taxon>Pseudonocardiales</taxon>
        <taxon>Pseudonocardiaceae</taxon>
        <taxon>Pseudonocardia</taxon>
    </lineage>
</organism>
<keyword evidence="4 5" id="KW-0472">Membrane</keyword>
<dbReference type="eggNOG" id="COG0428">
    <property type="taxonomic scope" value="Bacteria"/>
</dbReference>
<name>F4CLY6_PSEUX</name>
<dbReference type="GO" id="GO:0046873">
    <property type="term" value="F:metal ion transmembrane transporter activity"/>
    <property type="evidence" value="ECO:0007669"/>
    <property type="project" value="InterPro"/>
</dbReference>
<dbReference type="KEGG" id="pdx:Psed_0054"/>
<evidence type="ECO:0000256" key="1">
    <source>
        <dbReference type="ARBA" id="ARBA00004141"/>
    </source>
</evidence>
<keyword evidence="3 5" id="KW-1133">Transmembrane helix</keyword>
<feature type="transmembrane region" description="Helical" evidence="5">
    <location>
        <begin position="162"/>
        <end position="187"/>
    </location>
</feature>
<evidence type="ECO:0000256" key="2">
    <source>
        <dbReference type="ARBA" id="ARBA00022692"/>
    </source>
</evidence>
<evidence type="ECO:0000256" key="4">
    <source>
        <dbReference type="ARBA" id="ARBA00023136"/>
    </source>
</evidence>
<keyword evidence="2 5" id="KW-0812">Transmembrane</keyword>
<protein>
    <submittedName>
        <fullName evidence="6">Zinc/iron permease</fullName>
    </submittedName>
</protein>
<feature type="transmembrane region" description="Helical" evidence="5">
    <location>
        <begin position="194"/>
        <end position="216"/>
    </location>
</feature>
<dbReference type="HOGENOM" id="CLU_1006957_0_0_11"/>
<comment type="subcellular location">
    <subcellularLocation>
        <location evidence="1">Membrane</location>
        <topology evidence="1">Multi-pass membrane protein</topology>
    </subcellularLocation>
</comment>
<feature type="transmembrane region" description="Helical" evidence="5">
    <location>
        <begin position="77"/>
        <end position="98"/>
    </location>
</feature>
<feature type="transmembrane region" description="Helical" evidence="5">
    <location>
        <begin position="253"/>
        <end position="276"/>
    </location>
</feature>
<evidence type="ECO:0000313" key="7">
    <source>
        <dbReference type="Proteomes" id="UP000007809"/>
    </source>
</evidence>
<dbReference type="AlphaFoldDB" id="F4CLY6"/>
<feature type="transmembrane region" description="Helical" evidence="5">
    <location>
        <begin position="35"/>
        <end position="57"/>
    </location>
</feature>
<dbReference type="Proteomes" id="UP000007809">
    <property type="component" value="Chromosome"/>
</dbReference>
<gene>
    <name evidence="6" type="ordered locus">Psed_0054</name>
</gene>
<dbReference type="RefSeq" id="WP_013672275.1">
    <property type="nucleotide sequence ID" value="NC_015312.1"/>
</dbReference>
<proteinExistence type="predicted"/>
<dbReference type="OrthoDB" id="9787346at2"/>
<dbReference type="EMBL" id="CP002593">
    <property type="protein sequence ID" value="AEA22334.1"/>
    <property type="molecule type" value="Genomic_DNA"/>
</dbReference>
<keyword evidence="7" id="KW-1185">Reference proteome</keyword>
<dbReference type="STRING" id="675635.Psed_0054"/>
<dbReference type="InterPro" id="IPR003689">
    <property type="entry name" value="ZIP"/>
</dbReference>
<evidence type="ECO:0000256" key="3">
    <source>
        <dbReference type="ARBA" id="ARBA00022989"/>
    </source>
</evidence>
<evidence type="ECO:0000256" key="5">
    <source>
        <dbReference type="SAM" id="Phobius"/>
    </source>
</evidence>
<sequence length="278" mass="28310">MDEGQTLLLGLVAGATIMLGLPLGRMRGPSPRLQVLLNAITIGILLFLVWDVLSHAWEPVDAAVGALHDGTAGLGPVIGLALLFLVGNAVGLLGLAGYEHWMTHRREPATGPGAMAAAELTTGRRVTPARRMALLIAIGIGMHNFGEGLAIGGSAARGELSLATLLVIGFALHNATEGFGIVAPLAAVGERPGWSFLLLMGLIGGGPTFIGTAVGQQFTSDLLSITFLTLAAGSILYVVIQLVGVAVRAGRPWALYGGVLVGLAAGFVTDMVVTAAGA</sequence>
<reference evidence="6 7" key="1">
    <citation type="journal article" date="2011" name="J. Bacteriol.">
        <title>Genome sequence of the 1,4-dioxane-degrading Pseudonocardia dioxanivorans strain CB1190.</title>
        <authorList>
            <person name="Sales C.M."/>
            <person name="Mahendra S."/>
            <person name="Grostern A."/>
            <person name="Parales R.E."/>
            <person name="Goodwin L.A."/>
            <person name="Woyke T."/>
            <person name="Nolan M."/>
            <person name="Lapidus A."/>
            <person name="Chertkov O."/>
            <person name="Ovchinnikova G."/>
            <person name="Sczyrba A."/>
            <person name="Alvarez-Cohen L."/>
        </authorList>
    </citation>
    <scope>NUCLEOTIDE SEQUENCE [LARGE SCALE GENOMIC DNA]</scope>
    <source>
        <strain evidence="7">ATCC 55486 / DSM 44775 / JCM 13855 / CB1190</strain>
    </source>
</reference>